<keyword evidence="6" id="KW-1185">Reference proteome</keyword>
<evidence type="ECO:0000256" key="3">
    <source>
        <dbReference type="ARBA" id="ARBA00022801"/>
    </source>
</evidence>
<evidence type="ECO:0000256" key="1">
    <source>
        <dbReference type="ARBA" id="ARBA00009381"/>
    </source>
</evidence>
<accession>A0AAU9C0S0</accession>
<dbReference type="SUPFAM" id="SSF56235">
    <property type="entry name" value="N-terminal nucleophile aminohydrolases (Ntn hydrolases)"/>
    <property type="match status" value="1"/>
</dbReference>
<evidence type="ECO:0000313" key="6">
    <source>
        <dbReference type="Proteomes" id="UP001321825"/>
    </source>
</evidence>
<dbReference type="Proteomes" id="UP001321825">
    <property type="component" value="Chromosome"/>
</dbReference>
<dbReference type="GO" id="GO:0036374">
    <property type="term" value="F:glutathione hydrolase activity"/>
    <property type="evidence" value="ECO:0007669"/>
    <property type="project" value="UniProtKB-EC"/>
</dbReference>
<dbReference type="RefSeq" id="WP_317705680.1">
    <property type="nucleotide sequence ID" value="NZ_AP024714.1"/>
</dbReference>
<name>A0AAU9C0S0_9GAMM</name>
<dbReference type="Gene3D" id="3.60.20.40">
    <property type="match status" value="1"/>
</dbReference>
<dbReference type="EMBL" id="AP024714">
    <property type="protein sequence ID" value="BCX80730.1"/>
    <property type="molecule type" value="Genomic_DNA"/>
</dbReference>
<evidence type="ECO:0000313" key="5">
    <source>
        <dbReference type="EMBL" id="BCX80730.1"/>
    </source>
</evidence>
<dbReference type="EC" id="2.3.2.2" evidence="5"/>
<dbReference type="PANTHER" id="PTHR43199:SF1">
    <property type="entry name" value="GLUTATHIONE HYDROLASE PROENZYME"/>
    <property type="match status" value="1"/>
</dbReference>
<dbReference type="InterPro" id="IPR043137">
    <property type="entry name" value="GGT_ssub_C"/>
</dbReference>
<dbReference type="EC" id="3.4.19.13" evidence="5"/>
<keyword evidence="3 5" id="KW-0378">Hydrolase</keyword>
<dbReference type="PANTHER" id="PTHR43199">
    <property type="entry name" value="GLUTATHIONE HYDROLASE"/>
    <property type="match status" value="1"/>
</dbReference>
<keyword evidence="2 5" id="KW-0808">Transferase</keyword>
<dbReference type="GO" id="GO:0103068">
    <property type="term" value="F:leukotriene C4 gamma-glutamyl transferase activity"/>
    <property type="evidence" value="ECO:0007669"/>
    <property type="project" value="UniProtKB-EC"/>
</dbReference>
<gene>
    <name evidence="5" type="ORF">MIT9_P0306</name>
</gene>
<evidence type="ECO:0000256" key="2">
    <source>
        <dbReference type="ARBA" id="ARBA00022679"/>
    </source>
</evidence>
<protein>
    <submittedName>
        <fullName evidence="5">Gamma-glutamyltranspeptidase/glutathione hydrolase</fullName>
        <ecNumber evidence="5">2.3.2.2</ecNumber>
        <ecNumber evidence="5">3.4.19.13</ecNumber>
    </submittedName>
</protein>
<dbReference type="Gene3D" id="1.10.246.130">
    <property type="match status" value="1"/>
</dbReference>
<sequence length="514" mass="55365">MSTLPKGIVAAGHPDTAAAATEILAAGGNAFDAAVAAHLAACVAEPVLASLGGGGYLLSHDGRQARLFDFFVQTPKCKRPPEEIEFFPIHADFGTTRQEFHIGRGAIATPGVVRGLWQIQRRLGRLPMTEVARPAIELARHGVVVNDFQAYIFDIVAPIYRARPETFAAYRSPNHPDKLVQAGERLRQPHLADTLEALAREGEALFYEGEIAAAVAALCAEGGLLTRADLQSYPVIERQPLRLRYRNAEILTNPPPSSGGILIAFSLELLSHFNLHTLRFGGPGHAGLLAAVQDLTRQVRNELDLDDTHPGRHPALLAPAVVERYLARLRGHPLCRRGTTHISVMDAEGNCASLTTSNGEGCGWLIPGTGIMLNNMLGEADLNPHGFFQWPCDTRMTSMMAPSLARLPGRTVALGSGGSNRLRTAILQVLVNLIDFRMPLAEAVAAPRLHLEESVVNLEPGFEETAVARLASNYEVKAWPAPNLFFGGVHAVARGPEGFEGAGDPRRGGVCRRV</sequence>
<reference evidence="6" key="1">
    <citation type="journal article" date="2024" name="Int. J. Syst. Evol. Microbiol.">
        <title>Methylomarinovum tepidoasis sp. nov., a moderately thermophilic methanotroph of the family Methylothermaceae isolated from a deep-sea hydrothermal field.</title>
        <authorList>
            <person name="Hirayama H."/>
            <person name="Takaki Y."/>
            <person name="Abe M."/>
            <person name="Miyazaki M."/>
            <person name="Uematsu K."/>
            <person name="Matsui Y."/>
            <person name="Takai K."/>
        </authorList>
    </citation>
    <scope>NUCLEOTIDE SEQUENCE [LARGE SCALE GENOMIC DNA]</scope>
    <source>
        <strain evidence="6">IT-9</strain>
    </source>
</reference>
<keyword evidence="5" id="KW-0012">Acyltransferase</keyword>
<dbReference type="InterPro" id="IPR043138">
    <property type="entry name" value="GGT_lsub"/>
</dbReference>
<dbReference type="InterPro" id="IPR029055">
    <property type="entry name" value="Ntn_hydrolases_N"/>
</dbReference>
<dbReference type="InterPro" id="IPR051792">
    <property type="entry name" value="GGT_bact"/>
</dbReference>
<dbReference type="PRINTS" id="PR01210">
    <property type="entry name" value="GGTRANSPTASE"/>
</dbReference>
<dbReference type="AlphaFoldDB" id="A0AAU9C0S0"/>
<comment type="similarity">
    <text evidence="1">Belongs to the gamma-glutamyltransferase family.</text>
</comment>
<evidence type="ECO:0000256" key="4">
    <source>
        <dbReference type="ARBA" id="ARBA00023145"/>
    </source>
</evidence>
<keyword evidence="4" id="KW-0865">Zymogen</keyword>
<dbReference type="KEGG" id="mcau:MIT9_P0306"/>
<dbReference type="Pfam" id="PF01019">
    <property type="entry name" value="G_glu_transpept"/>
    <property type="match status" value="1"/>
</dbReference>
<proteinExistence type="inferred from homology"/>
<organism evidence="5 6">
    <name type="scientific">Methylomarinovum caldicuralii</name>
    <dbReference type="NCBI Taxonomy" id="438856"/>
    <lineage>
        <taxon>Bacteria</taxon>
        <taxon>Pseudomonadati</taxon>
        <taxon>Pseudomonadota</taxon>
        <taxon>Gammaproteobacteria</taxon>
        <taxon>Methylococcales</taxon>
        <taxon>Methylothermaceae</taxon>
        <taxon>Methylomarinovum</taxon>
    </lineage>
</organism>